<organism evidence="2 3">
    <name type="scientific">Roseburia porci</name>
    <dbReference type="NCBI Taxonomy" id="2605790"/>
    <lineage>
        <taxon>Bacteria</taxon>
        <taxon>Bacillati</taxon>
        <taxon>Bacillota</taxon>
        <taxon>Clostridia</taxon>
        <taxon>Lachnospirales</taxon>
        <taxon>Lachnospiraceae</taxon>
        <taxon>Roseburia</taxon>
    </lineage>
</organism>
<dbReference type="PANTHER" id="PTHR43031:SF1">
    <property type="entry name" value="PYRIDINE NUCLEOTIDE-DISULPHIDE OXIDOREDUCTASE"/>
    <property type="match status" value="1"/>
</dbReference>
<evidence type="ECO:0000313" key="3">
    <source>
        <dbReference type="Proteomes" id="UP000474024"/>
    </source>
</evidence>
<reference evidence="2 3" key="1">
    <citation type="submission" date="2019-08" db="EMBL/GenBank/DDBJ databases">
        <title>In-depth cultivation of the pig gut microbiome towards novel bacterial diversity and tailored functional studies.</title>
        <authorList>
            <person name="Wylensek D."/>
            <person name="Hitch T.C.A."/>
            <person name="Clavel T."/>
        </authorList>
    </citation>
    <scope>NUCLEOTIDE SEQUENCE [LARGE SCALE GENOMIC DNA]</scope>
    <source>
        <strain evidence="2 3">MUC/MUC-530-WT-4D</strain>
    </source>
</reference>
<accession>A0A6L5YUX4</accession>
<dbReference type="Proteomes" id="UP000474024">
    <property type="component" value="Unassembled WGS sequence"/>
</dbReference>
<dbReference type="InterPro" id="IPR050229">
    <property type="entry name" value="GlpE_sulfurtransferase"/>
</dbReference>
<dbReference type="EMBL" id="VUNI01000025">
    <property type="protein sequence ID" value="MST75739.1"/>
    <property type="molecule type" value="Genomic_DNA"/>
</dbReference>
<dbReference type="PROSITE" id="PS50206">
    <property type="entry name" value="RHODANESE_3"/>
    <property type="match status" value="1"/>
</dbReference>
<sequence>MTFETLYAKDLMNTQREENALVIDIRSREEYYKGHWTGAIVYPYEETDSWGRNLPYRRTLILYCDHGGTSMQAARKLGRKGYRVYTVIGGYEAIKKIQENYFKN</sequence>
<dbReference type="SUPFAM" id="SSF52821">
    <property type="entry name" value="Rhodanese/Cell cycle control phosphatase"/>
    <property type="match status" value="1"/>
</dbReference>
<evidence type="ECO:0000313" key="2">
    <source>
        <dbReference type="EMBL" id="MST75739.1"/>
    </source>
</evidence>
<dbReference type="Pfam" id="PF00581">
    <property type="entry name" value="Rhodanese"/>
    <property type="match status" value="1"/>
</dbReference>
<comment type="caution">
    <text evidence="2">The sequence shown here is derived from an EMBL/GenBank/DDBJ whole genome shotgun (WGS) entry which is preliminary data.</text>
</comment>
<dbReference type="PANTHER" id="PTHR43031">
    <property type="entry name" value="FAD-DEPENDENT OXIDOREDUCTASE"/>
    <property type="match status" value="1"/>
</dbReference>
<dbReference type="RefSeq" id="WP_154430705.1">
    <property type="nucleotide sequence ID" value="NZ_VUNI01000025.1"/>
</dbReference>
<gene>
    <name evidence="2" type="ORF">FYJ75_12125</name>
</gene>
<dbReference type="CDD" id="cd00158">
    <property type="entry name" value="RHOD"/>
    <property type="match status" value="1"/>
</dbReference>
<dbReference type="SMART" id="SM00450">
    <property type="entry name" value="RHOD"/>
    <property type="match status" value="1"/>
</dbReference>
<dbReference type="AlphaFoldDB" id="A0A6L5YUX4"/>
<keyword evidence="3" id="KW-1185">Reference proteome</keyword>
<evidence type="ECO:0000259" key="1">
    <source>
        <dbReference type="PROSITE" id="PS50206"/>
    </source>
</evidence>
<protein>
    <submittedName>
        <fullName evidence="2">Rhodanese-like domain-containing protein</fullName>
    </submittedName>
</protein>
<dbReference type="InterPro" id="IPR001763">
    <property type="entry name" value="Rhodanese-like_dom"/>
</dbReference>
<feature type="domain" description="Rhodanese" evidence="1">
    <location>
        <begin position="16"/>
        <end position="103"/>
    </location>
</feature>
<dbReference type="Gene3D" id="3.40.250.10">
    <property type="entry name" value="Rhodanese-like domain"/>
    <property type="match status" value="1"/>
</dbReference>
<proteinExistence type="predicted"/>
<name>A0A6L5YUX4_9FIRM</name>
<dbReference type="InterPro" id="IPR036873">
    <property type="entry name" value="Rhodanese-like_dom_sf"/>
</dbReference>